<keyword evidence="3" id="KW-1185">Reference proteome</keyword>
<evidence type="ECO:0000259" key="1">
    <source>
        <dbReference type="Pfam" id="PF11790"/>
    </source>
</evidence>
<dbReference type="InterPro" id="IPR053183">
    <property type="entry name" value="ASL1"/>
</dbReference>
<dbReference type="Pfam" id="PF11790">
    <property type="entry name" value="Glyco_hydro_cc"/>
    <property type="match status" value="1"/>
</dbReference>
<dbReference type="GeneID" id="300576516"/>
<dbReference type="RefSeq" id="XP_073559954.1">
    <property type="nucleotide sequence ID" value="XM_073702066.1"/>
</dbReference>
<sequence>MAGQRASWSGSKQSFPPVFDLYPSSPIPSSVPLVTMAMRFLVSAGVLLLSPLLAEASRSAKRGLIFIPNSTTLQDNSIWVQTNSDLTWYYNYGNLPSADYVSIPQGKFEFVPMMWGVGPNPSQDFAFRDSVLSLINGGTPISHAMSFNEPDAPAAWGGSDVTPANAATAYIANFVPLQQRGVRIGLPACTGAPSGLDWLHQFVGNCTQQLGRDCPYDFVSLHWYDNFDGLKSHISDYSAAFPGKKLWVTEYAYANQDLTTTQQFFNASADYMDGLANLERYSYFGAFRSNVSNVGPNATFLNNAGRLTDIGSLYLGFGLTGVIPTSG</sequence>
<dbReference type="PANTHER" id="PTHR34154">
    <property type="entry name" value="ALKALI-SENSITIVE LINKAGE PROTEIN 1"/>
    <property type="match status" value="1"/>
</dbReference>
<accession>A0ABY2H676</accession>
<evidence type="ECO:0000313" key="2">
    <source>
        <dbReference type="EMBL" id="TFB03753.1"/>
    </source>
</evidence>
<feature type="domain" description="Asl1-like glycosyl hydrolase catalytic" evidence="1">
    <location>
        <begin position="72"/>
        <end position="314"/>
    </location>
</feature>
<proteinExistence type="predicted"/>
<gene>
    <name evidence="2" type="ORF">CCMA1212_004776</name>
</gene>
<dbReference type="InterPro" id="IPR017853">
    <property type="entry name" value="GH"/>
</dbReference>
<dbReference type="SUPFAM" id="SSF51445">
    <property type="entry name" value="(Trans)glycosidases"/>
    <property type="match status" value="1"/>
</dbReference>
<organism evidence="2 3">
    <name type="scientific">Trichoderma ghanense</name>
    <dbReference type="NCBI Taxonomy" id="65468"/>
    <lineage>
        <taxon>Eukaryota</taxon>
        <taxon>Fungi</taxon>
        <taxon>Dikarya</taxon>
        <taxon>Ascomycota</taxon>
        <taxon>Pezizomycotina</taxon>
        <taxon>Sordariomycetes</taxon>
        <taxon>Hypocreomycetidae</taxon>
        <taxon>Hypocreales</taxon>
        <taxon>Hypocreaceae</taxon>
        <taxon>Trichoderma</taxon>
    </lineage>
</organism>
<dbReference type="InterPro" id="IPR024655">
    <property type="entry name" value="Asl1_glyco_hydro_catalytic"/>
</dbReference>
<name>A0ABY2H676_9HYPO</name>
<protein>
    <submittedName>
        <fullName evidence="2">Alkali-sensitive linkage protein 1</fullName>
    </submittedName>
</protein>
<reference evidence="2 3" key="1">
    <citation type="submission" date="2018-01" db="EMBL/GenBank/DDBJ databases">
        <title>Genome characterization of the sugarcane-associated fungus Trichoderma ghanense CCMA-1212 and their application in lignocelulose bioconversion.</title>
        <authorList>
            <person name="Steindorff A.S."/>
            <person name="Mendes T.D."/>
            <person name="Vilela E.S.D."/>
            <person name="Rodrigues D.S."/>
            <person name="Formighieri E.F."/>
            <person name="Melo I.S."/>
            <person name="Favaro L.C.L."/>
        </authorList>
    </citation>
    <scope>NUCLEOTIDE SEQUENCE [LARGE SCALE GENOMIC DNA]</scope>
    <source>
        <strain evidence="2 3">CCMA-1212</strain>
    </source>
</reference>
<comment type="caution">
    <text evidence="2">The sequence shown here is derived from an EMBL/GenBank/DDBJ whole genome shotgun (WGS) entry which is preliminary data.</text>
</comment>
<dbReference type="Proteomes" id="UP001642720">
    <property type="component" value="Unassembled WGS sequence"/>
</dbReference>
<dbReference type="EMBL" id="PPTA01000005">
    <property type="protein sequence ID" value="TFB03753.1"/>
    <property type="molecule type" value="Genomic_DNA"/>
</dbReference>
<dbReference type="Gene3D" id="3.20.20.80">
    <property type="entry name" value="Glycosidases"/>
    <property type="match status" value="1"/>
</dbReference>
<dbReference type="PANTHER" id="PTHR34154:SF3">
    <property type="entry name" value="ALKALI-SENSITIVE LINKAGE PROTEIN 1"/>
    <property type="match status" value="1"/>
</dbReference>
<evidence type="ECO:0000313" key="3">
    <source>
        <dbReference type="Proteomes" id="UP001642720"/>
    </source>
</evidence>